<evidence type="ECO:0000259" key="7">
    <source>
        <dbReference type="Pfam" id="PF00588"/>
    </source>
</evidence>
<keyword evidence="9" id="KW-1185">Reference proteome</keyword>
<dbReference type="AlphaFoldDB" id="A0AAE3CYM8"/>
<dbReference type="EMBL" id="JAICBX010000001">
    <property type="protein sequence ID" value="MBW8636470.1"/>
    <property type="molecule type" value="Genomic_DNA"/>
</dbReference>
<proteinExistence type="inferred from homology"/>
<dbReference type="GO" id="GO:0160206">
    <property type="term" value="F:tRNA (cytidine(32)/uridine(32)-2'-O)-methyltransferase activity"/>
    <property type="evidence" value="ECO:0007669"/>
    <property type="project" value="UniProtKB-EC"/>
</dbReference>
<reference evidence="8" key="1">
    <citation type="submission" date="2021-08" db="EMBL/GenBank/DDBJ databases">
        <title>Hoeflea bacterium WL0058 sp. nov., isolated from the sediment.</title>
        <authorList>
            <person name="Wang L."/>
            <person name="Zhang D."/>
        </authorList>
    </citation>
    <scope>NUCLEOTIDE SEQUENCE</scope>
    <source>
        <strain evidence="8">WL0058</strain>
    </source>
</reference>
<keyword evidence="3" id="KW-0808">Transferase</keyword>
<evidence type="ECO:0000256" key="3">
    <source>
        <dbReference type="ARBA" id="ARBA00022679"/>
    </source>
</evidence>
<name>A0AAE3CYM8_9HYPH</name>
<sequence length="275" mass="30163">MAGTDRQKKLMTGGPAIILVEPQLGENIGMVARAMANFGLSDLRLVNPRDGWPNDKARSAASKADHVIDATQVFDTLAEAIADLNFVVATTARERDGFKPVCGPVEATGKLRRVEEGDGRAGILFGRERWGLKNHEITLADEIVTFPVNPAFASLNIAQAVLLMAYEWMKSGMESDLPADFRQAEMEPATKADMQGLFDHLEEALEARGYFRPASKKPKMVENLRAVLSRQGFFLPEINLLRGVIRSLDRFSRKKPKGSGAPDMDPSDEAVHSGE</sequence>
<evidence type="ECO:0000313" key="8">
    <source>
        <dbReference type="EMBL" id="MBW8636470.1"/>
    </source>
</evidence>
<dbReference type="PIRSF" id="PIRSF004808">
    <property type="entry name" value="LasT"/>
    <property type="match status" value="1"/>
</dbReference>
<comment type="catalytic activity">
    <reaction evidence="5">
        <text>uridine(32) in tRNA + S-adenosyl-L-methionine = 2'-O-methyluridine(32) in tRNA + S-adenosyl-L-homocysteine + H(+)</text>
        <dbReference type="Rhea" id="RHEA:42936"/>
        <dbReference type="Rhea" id="RHEA-COMP:10107"/>
        <dbReference type="Rhea" id="RHEA-COMP:10290"/>
        <dbReference type="ChEBI" id="CHEBI:15378"/>
        <dbReference type="ChEBI" id="CHEBI:57856"/>
        <dbReference type="ChEBI" id="CHEBI:59789"/>
        <dbReference type="ChEBI" id="CHEBI:65315"/>
        <dbReference type="ChEBI" id="CHEBI:74478"/>
        <dbReference type="EC" id="2.1.1.200"/>
    </reaction>
</comment>
<dbReference type="InterPro" id="IPR001537">
    <property type="entry name" value="SpoU_MeTrfase"/>
</dbReference>
<evidence type="ECO:0000256" key="6">
    <source>
        <dbReference type="SAM" id="MobiDB-lite"/>
    </source>
</evidence>
<comment type="subunit">
    <text evidence="5">Homodimer.</text>
</comment>
<dbReference type="NCBIfam" id="TIGR00050">
    <property type="entry name" value="rRNA_methyl_1"/>
    <property type="match status" value="1"/>
</dbReference>
<feature type="domain" description="tRNA/rRNA methyltransferase SpoU type" evidence="7">
    <location>
        <begin position="16"/>
        <end position="166"/>
    </location>
</feature>
<evidence type="ECO:0000313" key="9">
    <source>
        <dbReference type="Proteomes" id="UP001196509"/>
    </source>
</evidence>
<dbReference type="InterPro" id="IPR029026">
    <property type="entry name" value="tRNA_m1G_MTases_N"/>
</dbReference>
<accession>A0AAE3CYM8</accession>
<dbReference type="Proteomes" id="UP001196509">
    <property type="component" value="Unassembled WGS sequence"/>
</dbReference>
<gene>
    <name evidence="5" type="primary">trmJ</name>
    <name evidence="8" type="ORF">K1W69_04645</name>
</gene>
<organism evidence="8 9">
    <name type="scientific">Flavimaribacter sediminis</name>
    <dbReference type="NCBI Taxonomy" id="2865987"/>
    <lineage>
        <taxon>Bacteria</taxon>
        <taxon>Pseudomonadati</taxon>
        <taxon>Pseudomonadota</taxon>
        <taxon>Alphaproteobacteria</taxon>
        <taxon>Hyphomicrobiales</taxon>
        <taxon>Rhizobiaceae</taxon>
        <taxon>Flavimaribacter</taxon>
    </lineage>
</organism>
<dbReference type="RefSeq" id="WP_220227150.1">
    <property type="nucleotide sequence ID" value="NZ_JAICBX010000001.1"/>
</dbReference>
<dbReference type="Gene3D" id="1.10.8.590">
    <property type="match status" value="1"/>
</dbReference>
<dbReference type="EC" id="2.1.1.200" evidence="5"/>
<keyword evidence="5" id="KW-0819">tRNA processing</keyword>
<comment type="similarity">
    <text evidence="1">Belongs to the class IV-like SAM-binding methyltransferase superfamily. RNA methyltransferase TrmH family.</text>
</comment>
<keyword evidence="2 5" id="KW-0489">Methyltransferase</keyword>
<comment type="function">
    <text evidence="5">Catalyzes the formation of 2'O-methylated cytidine (Cm32) or 2'O-methylated uridine (Um32) at position 32 in tRNA.</text>
</comment>
<comment type="catalytic activity">
    <reaction evidence="5">
        <text>cytidine(32) in tRNA + S-adenosyl-L-methionine = 2'-O-methylcytidine(32) in tRNA + S-adenosyl-L-homocysteine + H(+)</text>
        <dbReference type="Rhea" id="RHEA:42932"/>
        <dbReference type="Rhea" id="RHEA-COMP:10288"/>
        <dbReference type="Rhea" id="RHEA-COMP:10289"/>
        <dbReference type="ChEBI" id="CHEBI:15378"/>
        <dbReference type="ChEBI" id="CHEBI:57856"/>
        <dbReference type="ChEBI" id="CHEBI:59789"/>
        <dbReference type="ChEBI" id="CHEBI:74495"/>
        <dbReference type="ChEBI" id="CHEBI:82748"/>
        <dbReference type="EC" id="2.1.1.200"/>
    </reaction>
</comment>
<dbReference type="GO" id="GO:0002128">
    <property type="term" value="P:tRNA nucleoside ribose methylation"/>
    <property type="evidence" value="ECO:0007669"/>
    <property type="project" value="TreeGrafter"/>
</dbReference>
<keyword evidence="5" id="KW-0963">Cytoplasm</keyword>
<dbReference type="GO" id="GO:0005829">
    <property type="term" value="C:cytosol"/>
    <property type="evidence" value="ECO:0007669"/>
    <property type="project" value="TreeGrafter"/>
</dbReference>
<evidence type="ECO:0000256" key="5">
    <source>
        <dbReference type="RuleBase" id="RU362024"/>
    </source>
</evidence>
<protein>
    <recommendedName>
        <fullName evidence="5">tRNA (cytidine/uridine-2'-O-)-methyltransferase TrmJ</fullName>
        <ecNumber evidence="5">2.1.1.200</ecNumber>
    </recommendedName>
    <alternativeName>
        <fullName evidence="5">tRNA (cytidine(32)/uridine(32)-2'-O)-methyltransferase</fullName>
    </alternativeName>
    <alternativeName>
        <fullName evidence="5">tRNA Cm32/Um32 methyltransferase</fullName>
    </alternativeName>
</protein>
<dbReference type="PANTHER" id="PTHR42786:SF7">
    <property type="entry name" value="TRNA_RRNA METHYLTRANSFERASE SPOU TYPE DOMAIN-CONTAINING PROTEIN"/>
    <property type="match status" value="1"/>
</dbReference>
<evidence type="ECO:0000256" key="4">
    <source>
        <dbReference type="ARBA" id="ARBA00022691"/>
    </source>
</evidence>
<comment type="subcellular location">
    <subcellularLocation>
        <location evidence="5">Cytoplasm</location>
    </subcellularLocation>
</comment>
<dbReference type="InterPro" id="IPR004384">
    <property type="entry name" value="RNA_MeTrfase_TrmJ/LasT"/>
</dbReference>
<dbReference type="InterPro" id="IPR029028">
    <property type="entry name" value="Alpha/beta_knot_MTases"/>
</dbReference>
<dbReference type="PANTHER" id="PTHR42786">
    <property type="entry name" value="TRNA/RRNA METHYLTRANSFERASE"/>
    <property type="match status" value="1"/>
</dbReference>
<dbReference type="SUPFAM" id="SSF75217">
    <property type="entry name" value="alpha/beta knot"/>
    <property type="match status" value="1"/>
</dbReference>
<evidence type="ECO:0000256" key="1">
    <source>
        <dbReference type="ARBA" id="ARBA00007228"/>
    </source>
</evidence>
<dbReference type="CDD" id="cd18093">
    <property type="entry name" value="SpoU-like_TrmJ"/>
    <property type="match status" value="1"/>
</dbReference>
<dbReference type="Pfam" id="PF00588">
    <property type="entry name" value="SpoU_methylase"/>
    <property type="match status" value="1"/>
</dbReference>
<evidence type="ECO:0000256" key="2">
    <source>
        <dbReference type="ARBA" id="ARBA00022603"/>
    </source>
</evidence>
<keyword evidence="4 5" id="KW-0949">S-adenosyl-L-methionine</keyword>
<comment type="caution">
    <text evidence="8">The sequence shown here is derived from an EMBL/GenBank/DDBJ whole genome shotgun (WGS) entry which is preliminary data.</text>
</comment>
<feature type="region of interest" description="Disordered" evidence="6">
    <location>
        <begin position="252"/>
        <end position="275"/>
    </location>
</feature>
<dbReference type="GO" id="GO:0003723">
    <property type="term" value="F:RNA binding"/>
    <property type="evidence" value="ECO:0007669"/>
    <property type="project" value="InterPro"/>
</dbReference>
<dbReference type="Gene3D" id="3.40.1280.10">
    <property type="match status" value="1"/>
</dbReference>